<accession>A0A562PDD7</accession>
<proteinExistence type="predicted"/>
<dbReference type="AlphaFoldDB" id="A0A562PDD7"/>
<feature type="region of interest" description="Disordered" evidence="1">
    <location>
        <begin position="371"/>
        <end position="401"/>
    </location>
</feature>
<sequence length="573" mass="59820">MAATASQVSITNNVGSALAILDAYDPSTTPGAPEATQVFELPLTLRTTASGSKTIAASSTDTVTLDANRIVYDLIFVRPADLFPVQNSALMADVLSGQYPPLTVAATSPAQLSLALSFYINLLAYPTSTTATQYYAAVSNAAAKGSSASDIESSVAEFFKSTTNFKTLDLNSVVTAQTYARGFPFIWAGFTANFASFNSAITYYLYSPGTAASGSNTAAPTFQGTLAMTRNAAPPNPADPTDRSGAYQISFTPAQGAATPMTFQNGQFVSDDSDFPSVALRGTFVLKSSLTNNASDNVIVPVLSGTVNGVQVMGTTTKQDTSGGGGSDSGFWAFFHPTTFGQYLTLITTFFGLAMGLEWIGAKGKAAVDWFKGRNKPPSPDEQQQMRDQLDQQGDEVRAGQQRGLDQLGDRNAAVPDDAAMPAAQDAGRVQAADANNVARGDAQLDNFEAMGDQVEVAARYGVNQQLENVAESVRNGAQDLQGAMPPNSGSEQLQGAVEQAANNIADIKPQLSEVVSNVENELSAGDAADIKASQQVQAEAEQIAEDRAKAAEEASDGEGGEGEDPIEGGVDV</sequence>
<protein>
    <submittedName>
        <fullName evidence="2">Uncharacterized protein</fullName>
    </submittedName>
</protein>
<dbReference type="EMBL" id="VLKW01000014">
    <property type="protein sequence ID" value="TWI42437.1"/>
    <property type="molecule type" value="Genomic_DNA"/>
</dbReference>
<gene>
    <name evidence="2" type="ORF">IP92_05413</name>
</gene>
<evidence type="ECO:0000313" key="2">
    <source>
        <dbReference type="EMBL" id="TWI42437.1"/>
    </source>
</evidence>
<dbReference type="Proteomes" id="UP000315112">
    <property type="component" value="Unassembled WGS sequence"/>
</dbReference>
<evidence type="ECO:0000313" key="3">
    <source>
        <dbReference type="Proteomes" id="UP000315112"/>
    </source>
</evidence>
<evidence type="ECO:0000256" key="1">
    <source>
        <dbReference type="SAM" id="MobiDB-lite"/>
    </source>
</evidence>
<dbReference type="RefSeq" id="WP_145881220.1">
    <property type="nucleotide sequence ID" value="NZ_VLKW01000014.1"/>
</dbReference>
<organism evidence="2 3">
    <name type="scientific">Pseudoduganella flava</name>
    <dbReference type="NCBI Taxonomy" id="871742"/>
    <lineage>
        <taxon>Bacteria</taxon>
        <taxon>Pseudomonadati</taxon>
        <taxon>Pseudomonadota</taxon>
        <taxon>Betaproteobacteria</taxon>
        <taxon>Burkholderiales</taxon>
        <taxon>Oxalobacteraceae</taxon>
        <taxon>Telluria group</taxon>
        <taxon>Pseudoduganella</taxon>
    </lineage>
</organism>
<comment type="caution">
    <text evidence="2">The sequence shown here is derived from an EMBL/GenBank/DDBJ whole genome shotgun (WGS) entry which is preliminary data.</text>
</comment>
<feature type="compositionally biased region" description="Acidic residues" evidence="1">
    <location>
        <begin position="554"/>
        <end position="567"/>
    </location>
</feature>
<name>A0A562PDD7_9BURK</name>
<reference evidence="2 3" key="1">
    <citation type="journal article" date="2015" name="Stand. Genomic Sci.">
        <title>Genomic Encyclopedia of Bacterial and Archaeal Type Strains, Phase III: the genomes of soil and plant-associated and newly described type strains.</title>
        <authorList>
            <person name="Whitman W.B."/>
            <person name="Woyke T."/>
            <person name="Klenk H.P."/>
            <person name="Zhou Y."/>
            <person name="Lilburn T.G."/>
            <person name="Beck B.J."/>
            <person name="De Vos P."/>
            <person name="Vandamme P."/>
            <person name="Eisen J.A."/>
            <person name="Garrity G."/>
            <person name="Hugenholtz P."/>
            <person name="Kyrpides N.C."/>
        </authorList>
    </citation>
    <scope>NUCLEOTIDE SEQUENCE [LARGE SCALE GENOMIC DNA]</scope>
    <source>
        <strain evidence="2 3">CGMCC 1.10685</strain>
    </source>
</reference>
<feature type="region of interest" description="Disordered" evidence="1">
    <location>
        <begin position="534"/>
        <end position="573"/>
    </location>
</feature>
<dbReference type="OrthoDB" id="9134662at2"/>
<feature type="compositionally biased region" description="Basic and acidic residues" evidence="1">
    <location>
        <begin position="384"/>
        <end position="398"/>
    </location>
</feature>